<feature type="domain" description="HTH lacI-type" evidence="4">
    <location>
        <begin position="13"/>
        <end position="67"/>
    </location>
</feature>
<dbReference type="InterPro" id="IPR046335">
    <property type="entry name" value="LacI/GalR-like_sensor"/>
</dbReference>
<dbReference type="InterPro" id="IPR000843">
    <property type="entry name" value="HTH_LacI"/>
</dbReference>
<evidence type="ECO:0000313" key="5">
    <source>
        <dbReference type="EMBL" id="GLK80376.1"/>
    </source>
</evidence>
<dbReference type="SUPFAM" id="SSF47413">
    <property type="entry name" value="lambda repressor-like DNA-binding domains"/>
    <property type="match status" value="1"/>
</dbReference>
<accession>A0A9W6JPW9</accession>
<dbReference type="CDD" id="cd01392">
    <property type="entry name" value="HTH_LacI"/>
    <property type="match status" value="1"/>
</dbReference>
<keyword evidence="3" id="KW-0804">Transcription</keyword>
<keyword evidence="1" id="KW-0805">Transcription regulation</keyword>
<dbReference type="PROSITE" id="PS00356">
    <property type="entry name" value="HTH_LACI_1"/>
    <property type="match status" value="1"/>
</dbReference>
<dbReference type="PANTHER" id="PTHR30146">
    <property type="entry name" value="LACI-RELATED TRANSCRIPTIONAL REPRESSOR"/>
    <property type="match status" value="1"/>
</dbReference>
<dbReference type="InterPro" id="IPR010982">
    <property type="entry name" value="Lambda_DNA-bd_dom_sf"/>
</dbReference>
<dbReference type="Pfam" id="PF13377">
    <property type="entry name" value="Peripla_BP_3"/>
    <property type="match status" value="1"/>
</dbReference>
<evidence type="ECO:0000256" key="1">
    <source>
        <dbReference type="ARBA" id="ARBA00023015"/>
    </source>
</evidence>
<dbReference type="PANTHER" id="PTHR30146:SF33">
    <property type="entry name" value="TRANSCRIPTIONAL REGULATOR"/>
    <property type="match status" value="1"/>
</dbReference>
<dbReference type="GO" id="GO:0003700">
    <property type="term" value="F:DNA-binding transcription factor activity"/>
    <property type="evidence" value="ECO:0007669"/>
    <property type="project" value="TreeGrafter"/>
</dbReference>
<organism evidence="5 6">
    <name type="scientific">Methylopila turkensis</name>
    <dbReference type="NCBI Taxonomy" id="1437816"/>
    <lineage>
        <taxon>Bacteria</taxon>
        <taxon>Pseudomonadati</taxon>
        <taxon>Pseudomonadota</taxon>
        <taxon>Alphaproteobacteria</taxon>
        <taxon>Hyphomicrobiales</taxon>
        <taxon>Methylopilaceae</taxon>
        <taxon>Methylopila</taxon>
    </lineage>
</organism>
<dbReference type="SUPFAM" id="SSF53822">
    <property type="entry name" value="Periplasmic binding protein-like I"/>
    <property type="match status" value="1"/>
</dbReference>
<dbReference type="PROSITE" id="PS50932">
    <property type="entry name" value="HTH_LACI_2"/>
    <property type="match status" value="1"/>
</dbReference>
<reference evidence="5" key="1">
    <citation type="journal article" date="2014" name="Int. J. Syst. Evol. Microbiol.">
        <title>Complete genome sequence of Corynebacterium casei LMG S-19264T (=DSM 44701T), isolated from a smear-ripened cheese.</title>
        <authorList>
            <consortium name="US DOE Joint Genome Institute (JGI-PGF)"/>
            <person name="Walter F."/>
            <person name="Albersmeier A."/>
            <person name="Kalinowski J."/>
            <person name="Ruckert C."/>
        </authorList>
    </citation>
    <scope>NUCLEOTIDE SEQUENCE</scope>
    <source>
        <strain evidence="5">VKM B-2748</strain>
    </source>
</reference>
<dbReference type="Proteomes" id="UP001143309">
    <property type="component" value="Unassembled WGS sequence"/>
</dbReference>
<gene>
    <name evidence="5" type="ORF">GCM10008174_21170</name>
</gene>
<dbReference type="InterPro" id="IPR028082">
    <property type="entry name" value="Peripla_BP_I"/>
</dbReference>
<evidence type="ECO:0000259" key="4">
    <source>
        <dbReference type="PROSITE" id="PS50932"/>
    </source>
</evidence>
<keyword evidence="2" id="KW-0238">DNA-binding</keyword>
<name>A0A9W6JPW9_9HYPH</name>
<evidence type="ECO:0000313" key="6">
    <source>
        <dbReference type="Proteomes" id="UP001143309"/>
    </source>
</evidence>
<evidence type="ECO:0000256" key="2">
    <source>
        <dbReference type="ARBA" id="ARBA00023125"/>
    </source>
</evidence>
<dbReference type="EMBL" id="BSFL01000002">
    <property type="protein sequence ID" value="GLK80376.1"/>
    <property type="molecule type" value="Genomic_DNA"/>
</dbReference>
<dbReference type="AlphaFoldDB" id="A0A9W6JPW9"/>
<dbReference type="Gene3D" id="1.10.260.40">
    <property type="entry name" value="lambda repressor-like DNA-binding domains"/>
    <property type="match status" value="1"/>
</dbReference>
<dbReference type="CDD" id="cd01575">
    <property type="entry name" value="PBP1_GntR"/>
    <property type="match status" value="1"/>
</dbReference>
<dbReference type="Gene3D" id="3.40.50.2300">
    <property type="match status" value="2"/>
</dbReference>
<dbReference type="GO" id="GO:0000976">
    <property type="term" value="F:transcription cis-regulatory region binding"/>
    <property type="evidence" value="ECO:0007669"/>
    <property type="project" value="TreeGrafter"/>
</dbReference>
<comment type="caution">
    <text evidence="5">The sequence shown here is derived from an EMBL/GenBank/DDBJ whole genome shotgun (WGS) entry which is preliminary data.</text>
</comment>
<keyword evidence="6" id="KW-1185">Reference proteome</keyword>
<evidence type="ECO:0000256" key="3">
    <source>
        <dbReference type="ARBA" id="ARBA00023163"/>
    </source>
</evidence>
<sequence>MPSFGKAGSKTAPTMSDVARLAGVSAMTVSRALRHDGAVSQKTRDKVLAVVDELGYVPDQAAGALSSGRSGLVGMIAPALVNPIFGMVARGLNDTLTPLGLQLFIGFSDYGAEREEHMLESMLRRRPEAIAIASDSRSERAARMLLNAGVPVVEFLHRPATPIRHVVAVDHVAVGRAVARHFAETGRKRLAAIVGRERQTSNTTDRAEGLREGARQAGLAPVRLISAGGPLALAEQGVRAAAEILDNLADIDAVLCPHDITAIAVIGELRRRGARVPDDVAVFGFGDHEVARHTLPALTTIGFNAGLMGVEIGKLMINAFEAARLGRDAAPFNLTLDFEVIVRDSA</sequence>
<reference evidence="5" key="2">
    <citation type="submission" date="2023-01" db="EMBL/GenBank/DDBJ databases">
        <authorList>
            <person name="Sun Q."/>
            <person name="Evtushenko L."/>
        </authorList>
    </citation>
    <scope>NUCLEOTIDE SEQUENCE</scope>
    <source>
        <strain evidence="5">VKM B-2748</strain>
    </source>
</reference>
<proteinExistence type="predicted"/>
<dbReference type="SMART" id="SM00354">
    <property type="entry name" value="HTH_LACI"/>
    <property type="match status" value="1"/>
</dbReference>
<protein>
    <submittedName>
        <fullName evidence="5">LacI family transcriptional regulator</fullName>
    </submittedName>
</protein>
<dbReference type="Pfam" id="PF00356">
    <property type="entry name" value="LacI"/>
    <property type="match status" value="1"/>
</dbReference>